<dbReference type="EMBL" id="ML975153">
    <property type="protein sequence ID" value="KAF1814393.1"/>
    <property type="molecule type" value="Genomic_DNA"/>
</dbReference>
<dbReference type="RefSeq" id="XP_033536024.1">
    <property type="nucleotide sequence ID" value="XM_033681772.1"/>
</dbReference>
<dbReference type="InterPro" id="IPR010730">
    <property type="entry name" value="HET"/>
</dbReference>
<dbReference type="Pfam" id="PF06985">
    <property type="entry name" value="HET"/>
    <property type="match status" value="1"/>
</dbReference>
<sequence length="554" mass="63879">MAQPIHSSMTDPHSWLLQVTIGQNYDSSTHEVVTVNRDEPYHVSTDDLEADVYVRIRDFRGLPEDSPKSSSYFSHPNHKNDRYSISLSFRPKWPINGSDLVWGNDFDHPVRDMLPPGFSYAFKFVKWWLDPGLEGNPYADEPWLYGPILSSMNAIWVGDKVGESREKDQTETQDQHHANGHGSPSVRNSADGAENQQNSANSLDADLNIEETFDGFVPIEGASQSGRSIREDHSIPSDPSARRKHFLDPERRSSFVFEPDREYRCDFHNEFLDFSDFSLKLPGFSLNVIRHLGRHLKRDHTLRYVLKDKGRNKELLVVLFTLIPADGSEFAEWVDDVESTSVKGSDEDKDDKDEDKDEDSDLVDDDIPQKYAIFSHTWIRDEEVTSEDFTKGMGKHKDGYKKIEFCGEQTVRDGLEYFWVDTCCIDKSNNTELSKAINSIFRWYRNATRCYVYLSDVLGPVSGANNSEWEMEAEMHEALRKVRQDQENHNPLDKATNPFNKIFLAYETMWRVVLHGFLEVKFRNAPDQPIWLQSLESICQQGMTPSRKWQKLGL</sequence>
<gene>
    <name evidence="4 6" type="ORF">P152DRAFT_480586</name>
</gene>
<dbReference type="OrthoDB" id="2119945at2759"/>
<dbReference type="Proteomes" id="UP000504638">
    <property type="component" value="Unplaced"/>
</dbReference>
<dbReference type="PANTHER" id="PTHR34826">
    <property type="entry name" value="UPF0590 PROTEIN C409.17C"/>
    <property type="match status" value="1"/>
</dbReference>
<reference evidence="6" key="2">
    <citation type="submission" date="2020-04" db="EMBL/GenBank/DDBJ databases">
        <authorList>
            <consortium name="NCBI Genome Project"/>
        </authorList>
    </citation>
    <scope>NUCLEOTIDE SEQUENCE</scope>
    <source>
        <strain evidence="6">CBS 781.70</strain>
    </source>
</reference>
<reference evidence="6" key="3">
    <citation type="submission" date="2025-04" db="UniProtKB">
        <authorList>
            <consortium name="RefSeq"/>
        </authorList>
    </citation>
    <scope>IDENTIFICATION</scope>
    <source>
        <strain evidence="6">CBS 781.70</strain>
    </source>
</reference>
<evidence type="ECO:0000256" key="1">
    <source>
        <dbReference type="SAM" id="MobiDB-lite"/>
    </source>
</evidence>
<organism evidence="4">
    <name type="scientific">Eremomyces bilateralis CBS 781.70</name>
    <dbReference type="NCBI Taxonomy" id="1392243"/>
    <lineage>
        <taxon>Eukaryota</taxon>
        <taxon>Fungi</taxon>
        <taxon>Dikarya</taxon>
        <taxon>Ascomycota</taxon>
        <taxon>Pezizomycotina</taxon>
        <taxon>Dothideomycetes</taxon>
        <taxon>Dothideomycetes incertae sedis</taxon>
        <taxon>Eremomycetales</taxon>
        <taxon>Eremomycetaceae</taxon>
        <taxon>Eremomyces</taxon>
    </lineage>
</organism>
<dbReference type="AlphaFoldDB" id="A0A6G1G8N6"/>
<keyword evidence="5" id="KW-1185">Reference proteome</keyword>
<feature type="domain" description="Domain of unknown function at the cortex 1" evidence="3">
    <location>
        <begin position="17"/>
        <end position="322"/>
    </location>
</feature>
<protein>
    <submittedName>
        <fullName evidence="4 6">DUF1769-domain-containing protein</fullName>
    </submittedName>
</protein>
<proteinExistence type="predicted"/>
<dbReference type="InterPro" id="IPR013897">
    <property type="entry name" value="Duc1"/>
</dbReference>
<feature type="domain" description="Heterokaryon incompatibility" evidence="2">
    <location>
        <begin position="371"/>
        <end position="481"/>
    </location>
</feature>
<feature type="compositionally biased region" description="Acidic residues" evidence="1">
    <location>
        <begin position="347"/>
        <end position="363"/>
    </location>
</feature>
<reference evidence="4 6" key="1">
    <citation type="submission" date="2020-01" db="EMBL/GenBank/DDBJ databases">
        <authorList>
            <consortium name="DOE Joint Genome Institute"/>
            <person name="Haridas S."/>
            <person name="Albert R."/>
            <person name="Binder M."/>
            <person name="Bloem J."/>
            <person name="Labutti K."/>
            <person name="Salamov A."/>
            <person name="Andreopoulos B."/>
            <person name="Baker S.E."/>
            <person name="Barry K."/>
            <person name="Bills G."/>
            <person name="Bluhm B.H."/>
            <person name="Cannon C."/>
            <person name="Castanera R."/>
            <person name="Culley D.E."/>
            <person name="Daum C."/>
            <person name="Ezra D."/>
            <person name="Gonzalez J.B."/>
            <person name="Henrissat B."/>
            <person name="Kuo A."/>
            <person name="Liang C."/>
            <person name="Lipzen A."/>
            <person name="Lutzoni F."/>
            <person name="Magnuson J."/>
            <person name="Mondo S."/>
            <person name="Nolan M."/>
            <person name="Ohm R."/>
            <person name="Pangilinan J."/>
            <person name="Park H.-J."/>
            <person name="Ramirez L."/>
            <person name="Alfaro M."/>
            <person name="Sun H."/>
            <person name="Tritt A."/>
            <person name="Yoshinaga Y."/>
            <person name="Zwiers L.-H."/>
            <person name="Turgeon B.G."/>
            <person name="Goodwin S.B."/>
            <person name="Spatafora J.W."/>
            <person name="Crous P.W."/>
            <person name="Grigoriev I.V."/>
        </authorList>
    </citation>
    <scope>NUCLEOTIDE SEQUENCE</scope>
    <source>
        <strain evidence="4 6">CBS 781.70</strain>
    </source>
</reference>
<accession>A0A6G1G8N6</accession>
<feature type="region of interest" description="Disordered" evidence="1">
    <location>
        <begin position="162"/>
        <end position="199"/>
    </location>
</feature>
<name>A0A6G1G8N6_9PEZI</name>
<evidence type="ECO:0000259" key="3">
    <source>
        <dbReference type="Pfam" id="PF08588"/>
    </source>
</evidence>
<dbReference type="GeneID" id="54422342"/>
<feature type="region of interest" description="Disordered" evidence="1">
    <location>
        <begin position="339"/>
        <end position="363"/>
    </location>
</feature>
<evidence type="ECO:0000259" key="2">
    <source>
        <dbReference type="Pfam" id="PF06985"/>
    </source>
</evidence>
<dbReference type="PANTHER" id="PTHR34826:SF2">
    <property type="entry name" value="UPF0590 PROTEIN C409.17C"/>
    <property type="match status" value="1"/>
</dbReference>
<feature type="compositionally biased region" description="Basic and acidic residues" evidence="1">
    <location>
        <begin position="162"/>
        <end position="177"/>
    </location>
</feature>
<evidence type="ECO:0000313" key="5">
    <source>
        <dbReference type="Proteomes" id="UP000504638"/>
    </source>
</evidence>
<evidence type="ECO:0000313" key="6">
    <source>
        <dbReference type="RefSeq" id="XP_033536024.1"/>
    </source>
</evidence>
<feature type="region of interest" description="Disordered" evidence="1">
    <location>
        <begin position="224"/>
        <end position="244"/>
    </location>
</feature>
<dbReference type="Pfam" id="PF08588">
    <property type="entry name" value="Duc1"/>
    <property type="match status" value="1"/>
</dbReference>
<evidence type="ECO:0000313" key="4">
    <source>
        <dbReference type="EMBL" id="KAF1814393.1"/>
    </source>
</evidence>